<gene>
    <name evidence="2" type="ORF">ACFSFY_14495</name>
</gene>
<keyword evidence="1" id="KW-0732">Signal</keyword>
<evidence type="ECO:0000256" key="1">
    <source>
        <dbReference type="SAM" id="SignalP"/>
    </source>
</evidence>
<comment type="caution">
    <text evidence="2">The sequence shown here is derived from an EMBL/GenBank/DDBJ whole genome shotgun (WGS) entry which is preliminary data.</text>
</comment>
<feature type="signal peptide" evidence="1">
    <location>
        <begin position="1"/>
        <end position="24"/>
    </location>
</feature>
<evidence type="ECO:0000313" key="2">
    <source>
        <dbReference type="EMBL" id="MFD1929249.1"/>
    </source>
</evidence>
<name>A0ABW4SLC4_9BACL</name>
<keyword evidence="3" id="KW-1185">Reference proteome</keyword>
<feature type="chain" id="PRO_5046715461" evidence="1">
    <location>
        <begin position="25"/>
        <end position="46"/>
    </location>
</feature>
<proteinExistence type="predicted"/>
<reference evidence="3" key="1">
    <citation type="journal article" date="2019" name="Int. J. Syst. Evol. Microbiol.">
        <title>The Global Catalogue of Microorganisms (GCM) 10K type strain sequencing project: providing services to taxonomists for standard genome sequencing and annotation.</title>
        <authorList>
            <consortium name="The Broad Institute Genomics Platform"/>
            <consortium name="The Broad Institute Genome Sequencing Center for Infectious Disease"/>
            <person name="Wu L."/>
            <person name="Ma J."/>
        </authorList>
    </citation>
    <scope>NUCLEOTIDE SEQUENCE [LARGE SCALE GENOMIC DNA]</scope>
    <source>
        <strain evidence="3">CGMCC 4.7177</strain>
    </source>
</reference>
<evidence type="ECO:0000313" key="3">
    <source>
        <dbReference type="Proteomes" id="UP001597218"/>
    </source>
</evidence>
<dbReference type="RefSeq" id="WP_381539234.1">
    <property type="nucleotide sequence ID" value="NZ_JBHUGI010000034.1"/>
</dbReference>
<protein>
    <submittedName>
        <fullName evidence="2">Uncharacterized protein</fullName>
    </submittedName>
</protein>
<dbReference type="EMBL" id="JBHUGI010000034">
    <property type="protein sequence ID" value="MFD1929249.1"/>
    <property type="molecule type" value="Genomic_DNA"/>
</dbReference>
<sequence>MKKLLAAILLLVILGGTAESKAFASADEMPKLRAFSVPIDNVQLLK</sequence>
<organism evidence="2 3">
    <name type="scientific">Sporosarcina siberiensis</name>
    <dbReference type="NCBI Taxonomy" id="1365606"/>
    <lineage>
        <taxon>Bacteria</taxon>
        <taxon>Bacillati</taxon>
        <taxon>Bacillota</taxon>
        <taxon>Bacilli</taxon>
        <taxon>Bacillales</taxon>
        <taxon>Caryophanaceae</taxon>
        <taxon>Sporosarcina</taxon>
    </lineage>
</organism>
<accession>A0ABW4SLC4</accession>
<dbReference type="Proteomes" id="UP001597218">
    <property type="component" value="Unassembled WGS sequence"/>
</dbReference>